<protein>
    <submittedName>
        <fullName evidence="1">Uncharacterized protein</fullName>
    </submittedName>
</protein>
<keyword evidence="2" id="KW-1185">Reference proteome</keyword>
<sequence length="733" mass="80895">MAVLQMTWQPSLLNQKRKSGPPLGLKNLGNTCYLNSVLQCLTYTPPLANFCLKSQHSSSCDSADAATEKKRECPFCIIEKRIARSLSSESSLDAPAKINSCLRIFSEHFTRGRQEDAHEFLRYVIDACHNTCLRLKKLQLQRRKGVNVSENGNGNGNTIVKEIFGGALQSQVKCLSCGSESNKVDEIMDLSLDILHSGSLKDALQRFFQPETLDGNNKYKCDNCNKLVAARKQMSILQAPNVLVIQLKRFEGIFGGKIDKAIAFEDVLVLSSYMCKASQDVHPEYRLFGTIVHSGFSPDSGHYYAYIKDAMGRWYCCNDSYVSLSTLQEVVSEKVYILFYTRSKQRPPVLKAGLRANGSKCNQSNGSDALKDVKSRQSEKAMNTKLLPDHDSELSNSITSKIDKVPFGPSRKFGVFENSDIRKPHANGGIKIIVHKKEPFEKTCIPASSSEAEGDQKNMHRLTNANGINKAREADANTMKVKYSAITNGKGKIQHVCADSTDSGLHGDGPRKINMTAEKTSEYRGLSNGDVRCHSDSSGSKIRSQDKDPSILLDKDVVTGRAPEHKELSNGDVKCHSDSSGLNGKSQVPSVLPAKDVTTGRNPEHREMLNGNVKCSSDSSGLKRKSQDKDISVLLAKDAQSRAEVEEFKKVIEKEASLVLRSCGWSEEVYNFMRSGKKSCTGENVNEMKRSLMADAKSAFLTKVPESLKGNLIERLVSFGQQKHSSGTWTSGL</sequence>
<reference evidence="2" key="1">
    <citation type="journal article" date="2023" name="Nat. Plants">
        <title>Single-cell RNA sequencing provides a high-resolution roadmap for understanding the multicellular compartmentation of specialized metabolism.</title>
        <authorList>
            <person name="Sun S."/>
            <person name="Shen X."/>
            <person name="Li Y."/>
            <person name="Li Y."/>
            <person name="Wang S."/>
            <person name="Li R."/>
            <person name="Zhang H."/>
            <person name="Shen G."/>
            <person name="Guo B."/>
            <person name="Wei J."/>
            <person name="Xu J."/>
            <person name="St-Pierre B."/>
            <person name="Chen S."/>
            <person name="Sun C."/>
        </authorList>
    </citation>
    <scope>NUCLEOTIDE SEQUENCE [LARGE SCALE GENOMIC DNA]</scope>
</reference>
<dbReference type="Proteomes" id="UP001060085">
    <property type="component" value="Linkage Group LG05"/>
</dbReference>
<accession>A0ACC0AMG0</accession>
<proteinExistence type="predicted"/>
<evidence type="ECO:0000313" key="1">
    <source>
        <dbReference type="EMBL" id="KAI5662172.1"/>
    </source>
</evidence>
<name>A0ACC0AMG0_CATRO</name>
<organism evidence="1 2">
    <name type="scientific">Catharanthus roseus</name>
    <name type="common">Madagascar periwinkle</name>
    <name type="synonym">Vinca rosea</name>
    <dbReference type="NCBI Taxonomy" id="4058"/>
    <lineage>
        <taxon>Eukaryota</taxon>
        <taxon>Viridiplantae</taxon>
        <taxon>Streptophyta</taxon>
        <taxon>Embryophyta</taxon>
        <taxon>Tracheophyta</taxon>
        <taxon>Spermatophyta</taxon>
        <taxon>Magnoliopsida</taxon>
        <taxon>eudicotyledons</taxon>
        <taxon>Gunneridae</taxon>
        <taxon>Pentapetalae</taxon>
        <taxon>asterids</taxon>
        <taxon>lamiids</taxon>
        <taxon>Gentianales</taxon>
        <taxon>Apocynaceae</taxon>
        <taxon>Rauvolfioideae</taxon>
        <taxon>Vinceae</taxon>
        <taxon>Catharanthinae</taxon>
        <taxon>Catharanthus</taxon>
    </lineage>
</organism>
<comment type="caution">
    <text evidence="1">The sequence shown here is derived from an EMBL/GenBank/DDBJ whole genome shotgun (WGS) entry which is preliminary data.</text>
</comment>
<dbReference type="EMBL" id="CM044705">
    <property type="protein sequence ID" value="KAI5662172.1"/>
    <property type="molecule type" value="Genomic_DNA"/>
</dbReference>
<evidence type="ECO:0000313" key="2">
    <source>
        <dbReference type="Proteomes" id="UP001060085"/>
    </source>
</evidence>
<gene>
    <name evidence="1" type="ORF">M9H77_21495</name>
</gene>